<dbReference type="Pfam" id="PF01855">
    <property type="entry name" value="POR_N"/>
    <property type="match status" value="1"/>
</dbReference>
<dbReference type="InterPro" id="IPR009014">
    <property type="entry name" value="Transketo_C/PFOR_II"/>
</dbReference>
<dbReference type="GO" id="GO:0016903">
    <property type="term" value="F:oxidoreductase activity, acting on the aldehyde or oxo group of donors"/>
    <property type="evidence" value="ECO:0007669"/>
    <property type="project" value="InterPro"/>
</dbReference>
<dbReference type="Proteomes" id="UP000243205">
    <property type="component" value="Unassembled WGS sequence"/>
</dbReference>
<protein>
    <submittedName>
        <fullName evidence="5">2-oxoglutarate ferredoxin oxidoreductase subunit alpha</fullName>
    </submittedName>
</protein>
<dbReference type="InterPro" id="IPR029061">
    <property type="entry name" value="THDP-binding"/>
</dbReference>
<dbReference type="AlphaFoldDB" id="A0A1G7D796"/>
<dbReference type="InterPro" id="IPR002869">
    <property type="entry name" value="Pyrv_flavodox_OxRed_cen"/>
</dbReference>
<dbReference type="RefSeq" id="WP_092079239.1">
    <property type="nucleotide sequence ID" value="NZ_CALFZY010000003.1"/>
</dbReference>
<dbReference type="InterPro" id="IPR022367">
    <property type="entry name" value="2-oxoacid/accept_OxRdtase_asu"/>
</dbReference>
<dbReference type="SUPFAM" id="SSF52922">
    <property type="entry name" value="TK C-terminal domain-like"/>
    <property type="match status" value="1"/>
</dbReference>
<dbReference type="InterPro" id="IPR033412">
    <property type="entry name" value="PFOR_II"/>
</dbReference>
<organism evidence="5 6">
    <name type="scientific">Desulfuromonas thiophila</name>
    <dbReference type="NCBI Taxonomy" id="57664"/>
    <lineage>
        <taxon>Bacteria</taxon>
        <taxon>Pseudomonadati</taxon>
        <taxon>Thermodesulfobacteriota</taxon>
        <taxon>Desulfuromonadia</taxon>
        <taxon>Desulfuromonadales</taxon>
        <taxon>Desulfuromonadaceae</taxon>
        <taxon>Desulfuromonas</taxon>
    </lineage>
</organism>
<sequence>MAQNAKLTKAEQIVVKFTGDSGDGMQLIGNQLTALAALDGNDVNSLPDYPSEIRAPAGTVAGISGFQMCLGDHKIYTAGDAPDVLVAFNPAAVKHSSKFVKAGGMIITNSDTFTDKALEKVGFKSNPLEDGSLAGYDVKAIPMHTLVREALADMDMPNAAKDRCKNFFVMGVLCWLFNKTPQLVLDFIQEKFGPKAKKPKLEIAEANTRAFKAGLNYGETTIMFQERYDLGAAQIEKGLYRNITGNDAAALAIAAAGHKAGLQPFIGSYPITPATDLLHYASEFKDLGLVTMQMEDEIAGICCAVGAACAGNLAFTTTSGPGLALKTEAAGMALILEIPLVIVNVQRGGPCTGLPTKTEQSDLLQSMFGRNGDSYMPIIAANSPADCFDATYQAAKIALKYRTPVIVLTDGYIGQGSCPWKVPTMAELEDLRPYVNLWKPEDHPGETYQPYKRDPQTLARDWAIPGTKGVQHRIGTLEKDALTGAVSHDPMNHQIMTETRYAKVEKVVQDLPPVQINGKDSNKILVISWGGTYGAVKGAVDRLIAEGKPVSGINLRWVWPFPPNLGDIIKRFDKVLVPELNMGQLSLLLRARYLVDVQSLSKVQGDPFREYEVIDKVHEMLGE</sequence>
<accession>A0A1G7D796</accession>
<dbReference type="Pfam" id="PF17147">
    <property type="entry name" value="PFOR_II"/>
    <property type="match status" value="1"/>
</dbReference>
<feature type="domain" description="Pyruvate flavodoxin/ferredoxin oxidoreductase pyrimidine binding" evidence="3">
    <location>
        <begin position="264"/>
        <end position="476"/>
    </location>
</feature>
<evidence type="ECO:0000256" key="1">
    <source>
        <dbReference type="ARBA" id="ARBA00023002"/>
    </source>
</evidence>
<dbReference type="Pfam" id="PF01558">
    <property type="entry name" value="POR"/>
    <property type="match status" value="1"/>
</dbReference>
<keyword evidence="1" id="KW-0560">Oxidoreductase</keyword>
<proteinExistence type="predicted"/>
<feature type="domain" description="Pyruvate:ferredoxin oxidoreductase core" evidence="4">
    <location>
        <begin position="524"/>
        <end position="586"/>
    </location>
</feature>
<feature type="domain" description="Pyruvate/ketoisovalerate oxidoreductase catalytic" evidence="2">
    <location>
        <begin position="22"/>
        <end position="215"/>
    </location>
</feature>
<gene>
    <name evidence="5" type="ORF">SAMN05661003_11229</name>
</gene>
<dbReference type="GO" id="GO:0006979">
    <property type="term" value="P:response to oxidative stress"/>
    <property type="evidence" value="ECO:0007669"/>
    <property type="project" value="TreeGrafter"/>
</dbReference>
<dbReference type="InterPro" id="IPR050722">
    <property type="entry name" value="Pyruvate:ferred/Flavod_OxRd"/>
</dbReference>
<dbReference type="SUPFAM" id="SSF52518">
    <property type="entry name" value="Thiamin diphosphate-binding fold (THDP-binding)"/>
    <property type="match status" value="1"/>
</dbReference>
<evidence type="ECO:0000259" key="3">
    <source>
        <dbReference type="Pfam" id="PF01855"/>
    </source>
</evidence>
<dbReference type="Gene3D" id="3.40.920.10">
    <property type="entry name" value="Pyruvate-ferredoxin oxidoreductase, PFOR, domain III"/>
    <property type="match status" value="1"/>
</dbReference>
<evidence type="ECO:0000259" key="2">
    <source>
        <dbReference type="Pfam" id="PF01558"/>
    </source>
</evidence>
<dbReference type="PANTHER" id="PTHR32154">
    <property type="entry name" value="PYRUVATE-FLAVODOXIN OXIDOREDUCTASE-RELATED"/>
    <property type="match status" value="1"/>
</dbReference>
<dbReference type="EMBL" id="FNAQ01000012">
    <property type="protein sequence ID" value="SDE46635.1"/>
    <property type="molecule type" value="Genomic_DNA"/>
</dbReference>
<dbReference type="InterPro" id="IPR019752">
    <property type="entry name" value="Pyrv/ketoisovalerate_OxRed_cat"/>
</dbReference>
<dbReference type="PANTHER" id="PTHR32154:SF20">
    <property type="entry name" value="2-OXOGLUTARATE OXIDOREDUCTASE SUBUNIT KORA"/>
    <property type="match status" value="1"/>
</dbReference>
<dbReference type="Gene3D" id="3.40.50.920">
    <property type="match status" value="1"/>
</dbReference>
<name>A0A1G7D796_9BACT</name>
<evidence type="ECO:0000313" key="5">
    <source>
        <dbReference type="EMBL" id="SDE46635.1"/>
    </source>
</evidence>
<dbReference type="STRING" id="57664.SAMN05661003_11229"/>
<dbReference type="FunFam" id="3.40.50.970:FF:000022">
    <property type="entry name" value="2-oxoglutarate ferredoxin oxidoreductase alpha subunit"/>
    <property type="match status" value="1"/>
</dbReference>
<dbReference type="OrthoDB" id="9794954at2"/>
<dbReference type="NCBIfam" id="TIGR03710">
    <property type="entry name" value="OAFO_sf"/>
    <property type="match status" value="1"/>
</dbReference>
<evidence type="ECO:0000259" key="4">
    <source>
        <dbReference type="Pfam" id="PF17147"/>
    </source>
</evidence>
<dbReference type="InterPro" id="IPR002880">
    <property type="entry name" value="Pyrv_Fd/Flavodoxin_OxRdtase_N"/>
</dbReference>
<reference evidence="6" key="1">
    <citation type="submission" date="2016-10" db="EMBL/GenBank/DDBJ databases">
        <authorList>
            <person name="Varghese N."/>
            <person name="Submissions S."/>
        </authorList>
    </citation>
    <scope>NUCLEOTIDE SEQUENCE [LARGE SCALE GENOMIC DNA]</scope>
    <source>
        <strain evidence="6">DSM 8987</strain>
    </source>
</reference>
<keyword evidence="6" id="KW-1185">Reference proteome</keyword>
<dbReference type="Gene3D" id="3.40.50.970">
    <property type="match status" value="1"/>
</dbReference>
<dbReference type="CDD" id="cd07034">
    <property type="entry name" value="TPP_PYR_PFOR_IOR-alpha_like"/>
    <property type="match status" value="1"/>
</dbReference>
<dbReference type="SUPFAM" id="SSF53323">
    <property type="entry name" value="Pyruvate-ferredoxin oxidoreductase, PFOR, domain III"/>
    <property type="match status" value="1"/>
</dbReference>
<evidence type="ECO:0000313" key="6">
    <source>
        <dbReference type="Proteomes" id="UP000243205"/>
    </source>
</evidence>